<dbReference type="InterPro" id="IPR011008">
    <property type="entry name" value="Dimeric_a/b-barrel"/>
</dbReference>
<dbReference type="InterPro" id="IPR051807">
    <property type="entry name" value="Sec-metab_biosynth-assoc"/>
</dbReference>
<evidence type="ECO:0000313" key="2">
    <source>
        <dbReference type="Proteomes" id="UP000504637"/>
    </source>
</evidence>
<reference evidence="3" key="2">
    <citation type="submission" date="2020-04" db="EMBL/GenBank/DDBJ databases">
        <authorList>
            <consortium name="NCBI Genome Project"/>
        </authorList>
    </citation>
    <scope>NUCLEOTIDE SEQUENCE</scope>
    <source>
        <strain evidence="3">CBS 342.82</strain>
    </source>
</reference>
<evidence type="ECO:0000259" key="1">
    <source>
        <dbReference type="Pfam" id="PF03795"/>
    </source>
</evidence>
<proteinExistence type="predicted"/>
<dbReference type="Gene3D" id="3.30.70.1060">
    <property type="entry name" value="Dimeric alpha+beta barrel"/>
    <property type="match status" value="1"/>
</dbReference>
<organism evidence="3">
    <name type="scientific">Dissoconium aciculare CBS 342.82</name>
    <dbReference type="NCBI Taxonomy" id="1314786"/>
    <lineage>
        <taxon>Eukaryota</taxon>
        <taxon>Fungi</taxon>
        <taxon>Dikarya</taxon>
        <taxon>Ascomycota</taxon>
        <taxon>Pezizomycotina</taxon>
        <taxon>Dothideomycetes</taxon>
        <taxon>Dothideomycetidae</taxon>
        <taxon>Mycosphaerellales</taxon>
        <taxon>Dissoconiaceae</taxon>
        <taxon>Dissoconium</taxon>
    </lineage>
</organism>
<gene>
    <name evidence="3" type="ORF">K489DRAFT_381500</name>
</gene>
<feature type="domain" description="YCII-related" evidence="1">
    <location>
        <begin position="21"/>
        <end position="103"/>
    </location>
</feature>
<dbReference type="PANTHER" id="PTHR33606">
    <property type="entry name" value="PROTEIN YCII"/>
    <property type="match status" value="1"/>
</dbReference>
<dbReference type="Proteomes" id="UP000504637">
    <property type="component" value="Unplaced"/>
</dbReference>
<name>A0A6J3M0E2_9PEZI</name>
<dbReference type="InterPro" id="IPR005545">
    <property type="entry name" value="YCII"/>
</dbReference>
<accession>A0A6J3M0E2</accession>
<sequence>MSSPSSSTSSEPQQQQYDWYVHLPDLPDSQQIRTDNRHLHLKHNADIFGKQVIFGGPTLVAPSLSPADPNFQVNGSIHVIRAGSEDAVWEMLREDPFAKLGVWDLEKTVVVPMKCFVMAPL</sequence>
<dbReference type="SUPFAM" id="SSF54909">
    <property type="entry name" value="Dimeric alpha+beta barrel"/>
    <property type="match status" value="1"/>
</dbReference>
<protein>
    <recommendedName>
        <fullName evidence="1">YCII-related domain-containing protein</fullName>
    </recommendedName>
</protein>
<dbReference type="RefSeq" id="XP_033458541.1">
    <property type="nucleotide sequence ID" value="XM_033605136.1"/>
</dbReference>
<dbReference type="GeneID" id="54362936"/>
<dbReference type="PANTHER" id="PTHR33606:SF3">
    <property type="entry name" value="PROTEIN YCII"/>
    <property type="match status" value="1"/>
</dbReference>
<reference evidence="3" key="3">
    <citation type="submission" date="2025-08" db="UniProtKB">
        <authorList>
            <consortium name="RefSeq"/>
        </authorList>
    </citation>
    <scope>IDENTIFICATION</scope>
    <source>
        <strain evidence="3">CBS 342.82</strain>
    </source>
</reference>
<keyword evidence="2" id="KW-1185">Reference proteome</keyword>
<dbReference type="OrthoDB" id="5519740at2759"/>
<dbReference type="Pfam" id="PF03795">
    <property type="entry name" value="YCII"/>
    <property type="match status" value="1"/>
</dbReference>
<evidence type="ECO:0000313" key="3">
    <source>
        <dbReference type="RefSeq" id="XP_033458541.1"/>
    </source>
</evidence>
<reference evidence="3" key="1">
    <citation type="submission" date="2020-01" db="EMBL/GenBank/DDBJ databases">
        <authorList>
            <consortium name="DOE Joint Genome Institute"/>
            <person name="Haridas S."/>
            <person name="Albert R."/>
            <person name="Binder M."/>
            <person name="Bloem J."/>
            <person name="Labutti K."/>
            <person name="Salamov A."/>
            <person name="Andreopoulos B."/>
            <person name="Baker S.E."/>
            <person name="Barry K."/>
            <person name="Bills G."/>
            <person name="Bluhm B.H."/>
            <person name="Cannon C."/>
            <person name="Castanera R."/>
            <person name="Culley D.E."/>
            <person name="Daum C."/>
            <person name="Ezra D."/>
            <person name="Gonzalez J.B."/>
            <person name="Henrissat B."/>
            <person name="Kuo A."/>
            <person name="Liang C."/>
            <person name="Lipzen A."/>
            <person name="Lutzoni F."/>
            <person name="Magnuson J."/>
            <person name="Mondo S."/>
            <person name="Nolan M."/>
            <person name="Ohm R."/>
            <person name="Pangilinan J."/>
            <person name="Park H.-J."/>
            <person name="Ramirez L."/>
            <person name="Alfaro M."/>
            <person name="Sun H."/>
            <person name="Tritt A."/>
            <person name="Yoshinaga Y."/>
            <person name="Zwiers L.-H."/>
            <person name="Turgeon B.G."/>
            <person name="Goodwin S.B."/>
            <person name="Spatafora J.W."/>
            <person name="Crous P.W."/>
            <person name="Grigoriev I.V."/>
        </authorList>
    </citation>
    <scope>NUCLEOTIDE SEQUENCE</scope>
    <source>
        <strain evidence="3">CBS 342.82</strain>
    </source>
</reference>
<dbReference type="AlphaFoldDB" id="A0A6J3M0E2"/>